<dbReference type="InterPro" id="IPR056640">
    <property type="entry name" value="DUF7738"/>
</dbReference>
<comment type="caution">
    <text evidence="2">The sequence shown here is derived from an EMBL/GenBank/DDBJ whole genome shotgun (WGS) entry which is preliminary data.</text>
</comment>
<reference evidence="2 3" key="1">
    <citation type="journal article" date="2015" name="Stand. Genomic Sci.">
        <title>Genomic Encyclopedia of Bacterial and Archaeal Type Strains, Phase III: the genomes of soil and plant-associated and newly described type strains.</title>
        <authorList>
            <person name="Whitman W.B."/>
            <person name="Woyke T."/>
            <person name="Klenk H.P."/>
            <person name="Zhou Y."/>
            <person name="Lilburn T.G."/>
            <person name="Beck B.J."/>
            <person name="De Vos P."/>
            <person name="Vandamme P."/>
            <person name="Eisen J.A."/>
            <person name="Garrity G."/>
            <person name="Hugenholtz P."/>
            <person name="Kyrpides N.C."/>
        </authorList>
    </citation>
    <scope>NUCLEOTIDE SEQUENCE [LARGE SCALE GENOMIC DNA]</scope>
    <source>
        <strain evidence="2 3">CGMCC 1.10822</strain>
    </source>
</reference>
<dbReference type="EMBL" id="VLLB01000001">
    <property type="protein sequence ID" value="TWI69200.1"/>
    <property type="molecule type" value="Genomic_DNA"/>
</dbReference>
<accession>A0A562RLA3</accession>
<dbReference type="RefSeq" id="WP_145646968.1">
    <property type="nucleotide sequence ID" value="NZ_VLLB01000001.1"/>
</dbReference>
<evidence type="ECO:0000313" key="3">
    <source>
        <dbReference type="Proteomes" id="UP000318431"/>
    </source>
</evidence>
<proteinExistence type="predicted"/>
<dbReference type="OrthoDB" id="8759211at2"/>
<dbReference type="AlphaFoldDB" id="A0A562RLA3"/>
<evidence type="ECO:0000259" key="1">
    <source>
        <dbReference type="Pfam" id="PF24880"/>
    </source>
</evidence>
<gene>
    <name evidence="2" type="ORF">IP91_00266</name>
</gene>
<organism evidence="2 3">
    <name type="scientific">Pseudoduganella lurida</name>
    <dbReference type="NCBI Taxonomy" id="1036180"/>
    <lineage>
        <taxon>Bacteria</taxon>
        <taxon>Pseudomonadati</taxon>
        <taxon>Pseudomonadota</taxon>
        <taxon>Betaproteobacteria</taxon>
        <taxon>Burkholderiales</taxon>
        <taxon>Oxalobacteraceae</taxon>
        <taxon>Telluria group</taxon>
        <taxon>Pseudoduganella</taxon>
    </lineage>
</organism>
<evidence type="ECO:0000313" key="2">
    <source>
        <dbReference type="EMBL" id="TWI69200.1"/>
    </source>
</evidence>
<dbReference type="Proteomes" id="UP000318431">
    <property type="component" value="Unassembled WGS sequence"/>
</dbReference>
<feature type="domain" description="DUF7738" evidence="1">
    <location>
        <begin position="61"/>
        <end position="181"/>
    </location>
</feature>
<protein>
    <recommendedName>
        <fullName evidence="1">DUF7738 domain-containing protein</fullName>
    </recommendedName>
</protein>
<sequence length="232" mass="25663">MKSIYFLLFACFTGLCKAQSEPTPSASERFRAAFERAAKHAGAIKDYGAPRLVNKGAKPALILSEGKVYFNGSLLTFGEPLEKWEKVLGGQSVCSKRNEKPRRCKWDALGIEIGSTFVKPASVEELVIRLGRDPDESLMTSIPAKAGESSPDTVLLSKGTFQGYLEMDRFGIDSKTKFWEIRTSVAPDHNLRCGLRECHQPHGKFSDEVNIAMILSSGDENGTLRELSLYRP</sequence>
<keyword evidence="3" id="KW-1185">Reference proteome</keyword>
<dbReference type="Pfam" id="PF24880">
    <property type="entry name" value="DUF7738"/>
    <property type="match status" value="1"/>
</dbReference>
<name>A0A562RLA3_9BURK</name>